<dbReference type="OrthoDB" id="1392261at2"/>
<sequence>MFTHFWSDYQYPPAVLVNSHQSATRNNFQLQSESSVENVKIGLAKFVFTLIVLLFVNQFCNAQTTLNIKKDAHYTPSFSFGNKILLETPKEGLWAIATGWENDWSTDWHYAQPDSMVKEGDWTILFGKIKLPNGTWHLRDAYHKEGDKIKCIRRFEWHSNTELDKVTLAIRWALPTYTEKVFMPGIMHYGNPSGYKDCATCVATFNKDVAPDALFEEHRFSMPFVSAELMAGKKNYGVSIHSLPTQVPYANIRDQWWSMGVSARNNTTELELLSGPTAMNGKKSVVKAIWNEALPYNNTWLNIKPNAIIEKTFYIEVHPSPQVGFAFKKAMDTNIDIFKPFNSEDMPSFKEIIDLKYQFANTRWFQDSKSAGFGMYRFDANNPAYVMGWCGQAASLGFALQELKPILKDKRIDNQVQRSLDFLATSPFNKDGFMQNFVVADNKWSNQDNVSQGQAMYNFAKAIESARKNKNYKIANWETFLKKASDIQAKRILAADWRPISTNEAFFIAPLTLASKMFMNKQYALAARKAADHYAMRHISMKEPYWGGTLDASCEDKEGAWAAFQGFMAMYELTKEQKYLDYATHAGYVTFSYMVDWDITMPASRLGDHYFKSRGWTVVSAQNQHLDAFGVFFTPELYKLGKYLKDERLQKMALLMFRSCGQMIDPFGSHGEQIQQTNYAQAGDLTNVYNFRGGYVEQWTVFWLTAHFLNAAARFNEIDPQIIQNPSFKNF</sequence>
<name>A0A4R5MLT6_9SPHI</name>
<gene>
    <name evidence="1" type="ORF">EZJ43_09435</name>
</gene>
<dbReference type="InterPro" id="IPR008928">
    <property type="entry name" value="6-hairpin_glycosidase_sf"/>
</dbReference>
<evidence type="ECO:0000313" key="2">
    <source>
        <dbReference type="Proteomes" id="UP000295668"/>
    </source>
</evidence>
<reference evidence="1 2" key="1">
    <citation type="submission" date="2019-02" db="EMBL/GenBank/DDBJ databases">
        <title>Pedobacter sp. nov., a novel speices isolated from soil of pinguins habitat in Antarcitica.</title>
        <authorList>
            <person name="He R.-H."/>
        </authorList>
    </citation>
    <scope>NUCLEOTIDE SEQUENCE [LARGE SCALE GENOMIC DNA]</scope>
    <source>
        <strain evidence="1 2">E01020</strain>
    </source>
</reference>
<dbReference type="AlphaFoldDB" id="A0A4R5MLT6"/>
<organism evidence="1 2">
    <name type="scientific">Pedobacter changchengzhani</name>
    <dbReference type="NCBI Taxonomy" id="2529274"/>
    <lineage>
        <taxon>Bacteria</taxon>
        <taxon>Pseudomonadati</taxon>
        <taxon>Bacteroidota</taxon>
        <taxon>Sphingobacteriia</taxon>
        <taxon>Sphingobacteriales</taxon>
        <taxon>Sphingobacteriaceae</taxon>
        <taxon>Pedobacter</taxon>
    </lineage>
</organism>
<proteinExistence type="predicted"/>
<evidence type="ECO:0000313" key="1">
    <source>
        <dbReference type="EMBL" id="TDG36215.1"/>
    </source>
</evidence>
<dbReference type="GO" id="GO:0005975">
    <property type="term" value="P:carbohydrate metabolic process"/>
    <property type="evidence" value="ECO:0007669"/>
    <property type="project" value="InterPro"/>
</dbReference>
<comment type="caution">
    <text evidence="1">The sequence shown here is derived from an EMBL/GenBank/DDBJ whole genome shotgun (WGS) entry which is preliminary data.</text>
</comment>
<accession>A0A4R5MLT6</accession>
<dbReference type="Proteomes" id="UP000295668">
    <property type="component" value="Unassembled WGS sequence"/>
</dbReference>
<keyword evidence="2" id="KW-1185">Reference proteome</keyword>
<dbReference type="EMBL" id="SJCY01000005">
    <property type="protein sequence ID" value="TDG36215.1"/>
    <property type="molecule type" value="Genomic_DNA"/>
</dbReference>
<protein>
    <submittedName>
        <fullName evidence="1">Uncharacterized protein</fullName>
    </submittedName>
</protein>
<dbReference type="SUPFAM" id="SSF48208">
    <property type="entry name" value="Six-hairpin glycosidases"/>
    <property type="match status" value="1"/>
</dbReference>